<dbReference type="PANTHER" id="PTHR11592">
    <property type="entry name" value="GLUTATHIONE PEROXIDASE"/>
    <property type="match status" value="1"/>
</dbReference>
<reference evidence="4" key="1">
    <citation type="submission" date="2014-05" db="EMBL/GenBank/DDBJ databases">
        <title>The transcriptome of the halophilic microalga Tetraselmis sp. GSL018 isolated from the Great Salt Lake, Utah.</title>
        <authorList>
            <person name="Jinkerson R.E."/>
            <person name="D'Adamo S."/>
            <person name="Posewitz M.C."/>
        </authorList>
    </citation>
    <scope>NUCLEOTIDE SEQUENCE</scope>
    <source>
        <strain evidence="4">GSL018</strain>
    </source>
</reference>
<dbReference type="Pfam" id="PF00255">
    <property type="entry name" value="GSHPx"/>
    <property type="match status" value="1"/>
</dbReference>
<comment type="similarity">
    <text evidence="1">Belongs to the glutathione peroxidase family.</text>
</comment>
<dbReference type="AlphaFoldDB" id="A0A061S0G7"/>
<proteinExistence type="inferred from homology"/>
<organism evidence="4">
    <name type="scientific">Tetraselmis sp. GSL018</name>
    <dbReference type="NCBI Taxonomy" id="582737"/>
    <lineage>
        <taxon>Eukaryota</taxon>
        <taxon>Viridiplantae</taxon>
        <taxon>Chlorophyta</taxon>
        <taxon>core chlorophytes</taxon>
        <taxon>Chlorodendrophyceae</taxon>
        <taxon>Chlorodendrales</taxon>
        <taxon>Chlorodendraceae</taxon>
        <taxon>Tetraselmis</taxon>
    </lineage>
</organism>
<protein>
    <submittedName>
        <fullName evidence="4">Glutathione peroxidase</fullName>
    </submittedName>
</protein>
<dbReference type="Gene3D" id="3.40.30.10">
    <property type="entry name" value="Glutaredoxin"/>
    <property type="match status" value="1"/>
</dbReference>
<dbReference type="PROSITE" id="PS51355">
    <property type="entry name" value="GLUTATHIONE_PEROXID_3"/>
    <property type="match status" value="1"/>
</dbReference>
<evidence type="ECO:0000256" key="1">
    <source>
        <dbReference type="ARBA" id="ARBA00006926"/>
    </source>
</evidence>
<accession>A0A061S0G7</accession>
<gene>
    <name evidence="4" type="ORF">TSPGSL018_14719</name>
</gene>
<evidence type="ECO:0000313" key="4">
    <source>
        <dbReference type="EMBL" id="JAC78602.1"/>
    </source>
</evidence>
<sequence length="90" mass="9915">MGQEPGTNDEIKAFATNKGFPGVLMDKIDVNGKNSSPVFSWLKYASKKEGAIQWNFEKFLVKKNGEVAGRYGPRTNPVSILPDIEKALAE</sequence>
<name>A0A061S0G7_9CHLO</name>
<dbReference type="PANTHER" id="PTHR11592:SF78">
    <property type="entry name" value="GLUTATHIONE PEROXIDASE"/>
    <property type="match status" value="1"/>
</dbReference>
<keyword evidence="3" id="KW-0560">Oxidoreductase</keyword>
<keyword evidence="2 4" id="KW-0575">Peroxidase</keyword>
<dbReference type="GO" id="GO:0004601">
    <property type="term" value="F:peroxidase activity"/>
    <property type="evidence" value="ECO:0007669"/>
    <property type="project" value="UniProtKB-KW"/>
</dbReference>
<dbReference type="InterPro" id="IPR000889">
    <property type="entry name" value="Glutathione_peroxidase"/>
</dbReference>
<dbReference type="GO" id="GO:0006979">
    <property type="term" value="P:response to oxidative stress"/>
    <property type="evidence" value="ECO:0007669"/>
    <property type="project" value="InterPro"/>
</dbReference>
<dbReference type="InterPro" id="IPR036249">
    <property type="entry name" value="Thioredoxin-like_sf"/>
</dbReference>
<dbReference type="EMBL" id="GBEZ01006815">
    <property type="protein sequence ID" value="JAC78602.1"/>
    <property type="molecule type" value="Transcribed_RNA"/>
</dbReference>
<evidence type="ECO:0000256" key="2">
    <source>
        <dbReference type="ARBA" id="ARBA00022559"/>
    </source>
</evidence>
<dbReference type="SUPFAM" id="SSF52833">
    <property type="entry name" value="Thioredoxin-like"/>
    <property type="match status" value="1"/>
</dbReference>
<evidence type="ECO:0000256" key="3">
    <source>
        <dbReference type="ARBA" id="ARBA00023002"/>
    </source>
</evidence>